<evidence type="ECO:0000256" key="5">
    <source>
        <dbReference type="ARBA" id="ARBA00023136"/>
    </source>
</evidence>
<evidence type="ECO:0000256" key="2">
    <source>
        <dbReference type="ARBA" id="ARBA00007165"/>
    </source>
</evidence>
<name>A0A4P8ELY9_9RHOB</name>
<sequence>MIRRIVVPLLFGLFGVSILVALGTWQMQRLAWKEETLAAIDARIGAAPVDLPAAPDSVADRFLPVMVSGTLLDEGLDVLVSRKDIGAGVRVISVLETDSGRRVLLDRGFLADASRGLPRETRKVEVTGNLLWPDEVDGFTPAPDAASGLWFARDLPAMAGALKTEPVLIIARSQSGDGIEPLPVDSSAIPNNHLNYAITWFSLAIVWAGMTVLLLWRMRR</sequence>
<dbReference type="PANTHER" id="PTHR23427:SF2">
    <property type="entry name" value="SURFEIT LOCUS PROTEIN 1"/>
    <property type="match status" value="1"/>
</dbReference>
<reference evidence="7 8" key="1">
    <citation type="submission" date="2019-05" db="EMBL/GenBank/DDBJ databases">
        <title>Pseudorhodobacter turbinis sp. nov., isolated from the gut of the Korean turban shell.</title>
        <authorList>
            <person name="Jeong Y.-S."/>
            <person name="Kang W.-R."/>
            <person name="Bae J.-W."/>
        </authorList>
    </citation>
    <scope>NUCLEOTIDE SEQUENCE [LARGE SCALE GENOMIC DNA]</scope>
    <source>
        <strain evidence="7 8">S12M18</strain>
        <plasmid evidence="7 8">unnamed1</plasmid>
    </source>
</reference>
<keyword evidence="5 6" id="KW-0472">Membrane</keyword>
<dbReference type="PROSITE" id="PS50895">
    <property type="entry name" value="SURF1"/>
    <property type="match status" value="1"/>
</dbReference>
<evidence type="ECO:0000256" key="6">
    <source>
        <dbReference type="RuleBase" id="RU363076"/>
    </source>
</evidence>
<dbReference type="InterPro" id="IPR045214">
    <property type="entry name" value="Surf1/Surf4"/>
</dbReference>
<dbReference type="EMBL" id="CP039965">
    <property type="protein sequence ID" value="QCO57902.1"/>
    <property type="molecule type" value="Genomic_DNA"/>
</dbReference>
<dbReference type="OrthoDB" id="6079986at2"/>
<keyword evidence="3 6" id="KW-0812">Transmembrane</keyword>
<dbReference type="PANTHER" id="PTHR23427">
    <property type="entry name" value="SURFEIT LOCUS PROTEIN"/>
    <property type="match status" value="1"/>
</dbReference>
<evidence type="ECO:0000256" key="4">
    <source>
        <dbReference type="ARBA" id="ARBA00022989"/>
    </source>
</evidence>
<evidence type="ECO:0000256" key="1">
    <source>
        <dbReference type="ARBA" id="ARBA00004370"/>
    </source>
</evidence>
<geneLocation type="plasmid" evidence="7 8">
    <name>unnamed1</name>
</geneLocation>
<organism evidence="7 8">
    <name type="scientific">Pseudorhodobacter turbinis</name>
    <dbReference type="NCBI Taxonomy" id="2500533"/>
    <lineage>
        <taxon>Bacteria</taxon>
        <taxon>Pseudomonadati</taxon>
        <taxon>Pseudomonadota</taxon>
        <taxon>Alphaproteobacteria</taxon>
        <taxon>Rhodobacterales</taxon>
        <taxon>Paracoccaceae</taxon>
        <taxon>Pseudorhodobacter</taxon>
    </lineage>
</organism>
<comment type="similarity">
    <text evidence="2 6">Belongs to the SURF1 family.</text>
</comment>
<proteinExistence type="inferred from homology"/>
<evidence type="ECO:0000313" key="7">
    <source>
        <dbReference type="EMBL" id="QCO57902.1"/>
    </source>
</evidence>
<dbReference type="GO" id="GO:0005886">
    <property type="term" value="C:plasma membrane"/>
    <property type="evidence" value="ECO:0007669"/>
    <property type="project" value="UniProtKB-SubCell"/>
</dbReference>
<dbReference type="AlphaFoldDB" id="A0A4P8ELY9"/>
<keyword evidence="7" id="KW-0614">Plasmid</keyword>
<keyword evidence="4 6" id="KW-1133">Transmembrane helix</keyword>
<gene>
    <name evidence="7" type="ORF">EOK75_19825</name>
</gene>
<keyword evidence="6" id="KW-1003">Cell membrane</keyword>
<feature type="transmembrane region" description="Helical" evidence="6">
    <location>
        <begin position="196"/>
        <end position="216"/>
    </location>
</feature>
<protein>
    <recommendedName>
        <fullName evidence="6">SURF1-like protein</fullName>
    </recommendedName>
</protein>
<comment type="subcellular location">
    <subcellularLocation>
        <location evidence="6">Cell membrane</location>
        <topology evidence="6">Multi-pass membrane protein</topology>
    </subcellularLocation>
    <subcellularLocation>
        <location evidence="1">Membrane</location>
    </subcellularLocation>
</comment>
<dbReference type="CDD" id="cd06662">
    <property type="entry name" value="SURF1"/>
    <property type="match status" value="1"/>
</dbReference>
<dbReference type="InterPro" id="IPR002994">
    <property type="entry name" value="Surf1/Shy1"/>
</dbReference>
<evidence type="ECO:0000256" key="3">
    <source>
        <dbReference type="ARBA" id="ARBA00022692"/>
    </source>
</evidence>
<keyword evidence="8" id="KW-1185">Reference proteome</keyword>
<evidence type="ECO:0000313" key="8">
    <source>
        <dbReference type="Proteomes" id="UP000298631"/>
    </source>
</evidence>
<dbReference type="Pfam" id="PF02104">
    <property type="entry name" value="SURF1"/>
    <property type="match status" value="1"/>
</dbReference>
<dbReference type="KEGG" id="pseb:EOK75_19825"/>
<dbReference type="RefSeq" id="WP_137195711.1">
    <property type="nucleotide sequence ID" value="NZ_CP039965.1"/>
</dbReference>
<accession>A0A4P8ELY9</accession>
<dbReference type="Proteomes" id="UP000298631">
    <property type="component" value="Plasmid unnamed1"/>
</dbReference>
<comment type="caution">
    <text evidence="6">Lacks conserved residue(s) required for the propagation of feature annotation.</text>
</comment>